<evidence type="ECO:0000313" key="4">
    <source>
        <dbReference type="EMBL" id="SDK24241.1"/>
    </source>
</evidence>
<name>A0A1G9AAE0_9GAMM</name>
<proteinExistence type="inferred from homology"/>
<dbReference type="EMBL" id="FNEM01000022">
    <property type="protein sequence ID" value="SDK24241.1"/>
    <property type="molecule type" value="Genomic_DNA"/>
</dbReference>
<accession>A0A1G9AAE0</accession>
<feature type="domain" description="Smf/DprA SLOG" evidence="2">
    <location>
        <begin position="76"/>
        <end position="283"/>
    </location>
</feature>
<comment type="similarity">
    <text evidence="1">Belongs to the DprA/Smf family.</text>
</comment>
<evidence type="ECO:0000313" key="5">
    <source>
        <dbReference type="Proteomes" id="UP000199527"/>
    </source>
</evidence>
<organism evidence="4 5">
    <name type="scientific">Ferrimonas sediminum</name>
    <dbReference type="NCBI Taxonomy" id="718193"/>
    <lineage>
        <taxon>Bacteria</taxon>
        <taxon>Pseudomonadati</taxon>
        <taxon>Pseudomonadota</taxon>
        <taxon>Gammaproteobacteria</taxon>
        <taxon>Alteromonadales</taxon>
        <taxon>Ferrimonadaceae</taxon>
        <taxon>Ferrimonas</taxon>
    </lineage>
</organism>
<dbReference type="RefSeq" id="WP_090368046.1">
    <property type="nucleotide sequence ID" value="NZ_FNEM01000022.1"/>
</dbReference>
<evidence type="ECO:0000259" key="2">
    <source>
        <dbReference type="Pfam" id="PF02481"/>
    </source>
</evidence>
<evidence type="ECO:0000256" key="1">
    <source>
        <dbReference type="ARBA" id="ARBA00006525"/>
    </source>
</evidence>
<dbReference type="AlphaFoldDB" id="A0A1G9AAE0"/>
<sequence length="358" mass="38370">MPGTLTDWAALMMAPRLGLMKALSLLQLASPSVLRQWALAGDLPGVSPATAQWLAYPDMARIDALLAWAEQPGQQIVTLDHPDYPQALRQIADPPLMLFVQGRVAALQGPALAMVGSRRATVAARERTAQWADQLASLGWVIVSGLAEGVDAQAHRGALRGGLTVAVVGSGLNHCYPRIHIALAEQIRHQGAMVSSFLPWQRPRREFFPQRNRVVSGLSYGTVVMEAGIKSGSLITARIAAEQGREVFAVPGSVDNPGCEGCHFLIKQGAKLAVDPVDIYEELLPMGAIRLAKPEAKAVSELPLPKLLDSVGYEATPVDVVVARSDLPVDIVLEQLLMLELEGRIAQVSGGYIRLRGG</sequence>
<dbReference type="OrthoDB" id="9785707at2"/>
<dbReference type="InterPro" id="IPR057666">
    <property type="entry name" value="DrpA_SLOG"/>
</dbReference>
<dbReference type="PANTHER" id="PTHR43022">
    <property type="entry name" value="PROTEIN SMF"/>
    <property type="match status" value="1"/>
</dbReference>
<dbReference type="InterPro" id="IPR003488">
    <property type="entry name" value="DprA"/>
</dbReference>
<protein>
    <submittedName>
        <fullName evidence="4">DNA protecting protein DprA</fullName>
    </submittedName>
</protein>
<dbReference type="InterPro" id="IPR041614">
    <property type="entry name" value="DprA_WH"/>
</dbReference>
<dbReference type="InterPro" id="IPR036388">
    <property type="entry name" value="WH-like_DNA-bd_sf"/>
</dbReference>
<dbReference type="Pfam" id="PF17782">
    <property type="entry name" value="WHD_DprA"/>
    <property type="match status" value="1"/>
</dbReference>
<dbReference type="NCBIfam" id="TIGR00732">
    <property type="entry name" value="dprA"/>
    <property type="match status" value="1"/>
</dbReference>
<keyword evidence="5" id="KW-1185">Reference proteome</keyword>
<dbReference type="GO" id="GO:0009294">
    <property type="term" value="P:DNA-mediated transformation"/>
    <property type="evidence" value="ECO:0007669"/>
    <property type="project" value="InterPro"/>
</dbReference>
<dbReference type="Gene3D" id="3.40.50.450">
    <property type="match status" value="1"/>
</dbReference>
<gene>
    <name evidence="4" type="ORF">SAMN04488540_12249</name>
</gene>
<dbReference type="Proteomes" id="UP000199527">
    <property type="component" value="Unassembled WGS sequence"/>
</dbReference>
<dbReference type="SUPFAM" id="SSF102405">
    <property type="entry name" value="MCP/YpsA-like"/>
    <property type="match status" value="1"/>
</dbReference>
<dbReference type="Pfam" id="PF02481">
    <property type="entry name" value="DNA_processg_A"/>
    <property type="match status" value="1"/>
</dbReference>
<evidence type="ECO:0000259" key="3">
    <source>
        <dbReference type="Pfam" id="PF17782"/>
    </source>
</evidence>
<feature type="domain" description="DprA winged helix" evidence="3">
    <location>
        <begin position="293"/>
        <end position="351"/>
    </location>
</feature>
<dbReference type="Gene3D" id="1.10.10.10">
    <property type="entry name" value="Winged helix-like DNA-binding domain superfamily/Winged helix DNA-binding domain"/>
    <property type="match status" value="1"/>
</dbReference>
<dbReference type="PANTHER" id="PTHR43022:SF1">
    <property type="entry name" value="PROTEIN SMF"/>
    <property type="match status" value="1"/>
</dbReference>
<reference evidence="5" key="1">
    <citation type="submission" date="2016-10" db="EMBL/GenBank/DDBJ databases">
        <authorList>
            <person name="Varghese N."/>
            <person name="Submissions S."/>
        </authorList>
    </citation>
    <scope>NUCLEOTIDE SEQUENCE [LARGE SCALE GENOMIC DNA]</scope>
    <source>
        <strain evidence="5">DSM 23317</strain>
    </source>
</reference>